<dbReference type="Proteomes" id="UP000321306">
    <property type="component" value="Unassembled WGS sequence"/>
</dbReference>
<dbReference type="SUPFAM" id="SSF89447">
    <property type="entry name" value="AbrB/MazE/MraZ-like"/>
    <property type="match status" value="1"/>
</dbReference>
<dbReference type="AlphaFoldDB" id="A0A511MZ37"/>
<keyword evidence="3" id="KW-1185">Reference proteome</keyword>
<dbReference type="Gene3D" id="2.10.260.10">
    <property type="match status" value="1"/>
</dbReference>
<dbReference type="GO" id="GO:0003677">
    <property type="term" value="F:DNA binding"/>
    <property type="evidence" value="ECO:0007669"/>
    <property type="project" value="InterPro"/>
</dbReference>
<dbReference type="InterPro" id="IPR007159">
    <property type="entry name" value="SpoVT-AbrB_dom"/>
</dbReference>
<dbReference type="OrthoDB" id="9811597at2"/>
<dbReference type="InterPro" id="IPR037914">
    <property type="entry name" value="SpoVT-AbrB_sf"/>
</dbReference>
<reference evidence="2 3" key="1">
    <citation type="submission" date="2019-07" db="EMBL/GenBank/DDBJ databases">
        <title>Whole genome shotgun sequence of Deinococcus cellulosilyticus NBRC 106333.</title>
        <authorList>
            <person name="Hosoyama A."/>
            <person name="Uohara A."/>
            <person name="Ohji S."/>
            <person name="Ichikawa N."/>
        </authorList>
    </citation>
    <scope>NUCLEOTIDE SEQUENCE [LARGE SCALE GENOMIC DNA]</scope>
    <source>
        <strain evidence="2 3">NBRC 106333</strain>
    </source>
</reference>
<name>A0A511MZ37_DEIC1</name>
<protein>
    <recommendedName>
        <fullName evidence="1">SpoVT-AbrB domain-containing protein</fullName>
    </recommendedName>
</protein>
<dbReference type="Pfam" id="PF04014">
    <property type="entry name" value="MazE_antitoxin"/>
    <property type="match status" value="1"/>
</dbReference>
<organism evidence="2 3">
    <name type="scientific">Deinococcus cellulosilyticus (strain DSM 18568 / NBRC 106333 / KACC 11606 / 5516J-15)</name>
    <dbReference type="NCBI Taxonomy" id="1223518"/>
    <lineage>
        <taxon>Bacteria</taxon>
        <taxon>Thermotogati</taxon>
        <taxon>Deinococcota</taxon>
        <taxon>Deinococci</taxon>
        <taxon>Deinococcales</taxon>
        <taxon>Deinococcaceae</taxon>
        <taxon>Deinococcus</taxon>
    </lineage>
</organism>
<evidence type="ECO:0000259" key="1">
    <source>
        <dbReference type="SMART" id="SM00966"/>
    </source>
</evidence>
<accession>A0A511MZ37</accession>
<dbReference type="NCBIfam" id="TIGR01439">
    <property type="entry name" value="lp_hng_hel_AbrB"/>
    <property type="match status" value="1"/>
</dbReference>
<dbReference type="EMBL" id="BJXB01000003">
    <property type="protein sequence ID" value="GEM45396.1"/>
    <property type="molecule type" value="Genomic_DNA"/>
</dbReference>
<proteinExistence type="predicted"/>
<dbReference type="RefSeq" id="WP_146882856.1">
    <property type="nucleotide sequence ID" value="NZ_BJXB01000003.1"/>
</dbReference>
<feature type="domain" description="SpoVT-AbrB" evidence="1">
    <location>
        <begin position="12"/>
        <end position="58"/>
    </location>
</feature>
<evidence type="ECO:0000313" key="2">
    <source>
        <dbReference type="EMBL" id="GEM45396.1"/>
    </source>
</evidence>
<dbReference type="SMART" id="SM00966">
    <property type="entry name" value="SpoVT_AbrB"/>
    <property type="match status" value="1"/>
</dbReference>
<comment type="caution">
    <text evidence="2">The sequence shown here is derived from an EMBL/GenBank/DDBJ whole genome shotgun (WGS) entry which is preliminary data.</text>
</comment>
<evidence type="ECO:0000313" key="3">
    <source>
        <dbReference type="Proteomes" id="UP000321306"/>
    </source>
</evidence>
<sequence>MSDLEVQFFGTVTVGERGQIAIPQEAREKFGIHPGDKMLVVSSLFGGIAVIPEKILTDILKQKFREVLEGE</sequence>
<gene>
    <name evidence="2" type="ORF">DC3_10310</name>
</gene>